<protein>
    <recommendedName>
        <fullName evidence="1">Glucosamine/galactosamine-6-phosphate isomerase domain-containing protein</fullName>
    </recommendedName>
</protein>
<evidence type="ECO:0000313" key="2">
    <source>
        <dbReference type="EMBL" id="KAH7034495.1"/>
    </source>
</evidence>
<name>A0A9P8YAP5_9PEZI</name>
<reference evidence="2" key="1">
    <citation type="journal article" date="2021" name="Nat. Commun.">
        <title>Genetic determinants of endophytism in the Arabidopsis root mycobiome.</title>
        <authorList>
            <person name="Mesny F."/>
            <person name="Miyauchi S."/>
            <person name="Thiergart T."/>
            <person name="Pickel B."/>
            <person name="Atanasova L."/>
            <person name="Karlsson M."/>
            <person name="Huettel B."/>
            <person name="Barry K.W."/>
            <person name="Haridas S."/>
            <person name="Chen C."/>
            <person name="Bauer D."/>
            <person name="Andreopoulos W."/>
            <person name="Pangilinan J."/>
            <person name="LaButti K."/>
            <person name="Riley R."/>
            <person name="Lipzen A."/>
            <person name="Clum A."/>
            <person name="Drula E."/>
            <person name="Henrissat B."/>
            <person name="Kohler A."/>
            <person name="Grigoriev I.V."/>
            <person name="Martin F.M."/>
            <person name="Hacquard S."/>
        </authorList>
    </citation>
    <scope>NUCLEOTIDE SEQUENCE</scope>
    <source>
        <strain evidence="2">MPI-CAGE-CH-0230</strain>
    </source>
</reference>
<dbReference type="Proteomes" id="UP000756346">
    <property type="component" value="Unassembled WGS sequence"/>
</dbReference>
<accession>A0A9P8YAP5</accession>
<dbReference type="Gene3D" id="3.40.50.1360">
    <property type="match status" value="1"/>
</dbReference>
<evidence type="ECO:0000259" key="1">
    <source>
        <dbReference type="Pfam" id="PF01182"/>
    </source>
</evidence>
<dbReference type="EMBL" id="JAGTJQ010000003">
    <property type="protein sequence ID" value="KAH7034495.1"/>
    <property type="molecule type" value="Genomic_DNA"/>
</dbReference>
<dbReference type="InterPro" id="IPR006148">
    <property type="entry name" value="Glc/Gal-6P_isomerase"/>
</dbReference>
<dbReference type="PANTHER" id="PTHR11054">
    <property type="entry name" value="6-PHOSPHOGLUCONOLACTONASE"/>
    <property type="match status" value="1"/>
</dbReference>
<comment type="caution">
    <text evidence="2">The sequence shown here is derived from an EMBL/GenBank/DDBJ whole genome shotgun (WGS) entry which is preliminary data.</text>
</comment>
<keyword evidence="3" id="KW-1185">Reference proteome</keyword>
<dbReference type="Pfam" id="PF01182">
    <property type="entry name" value="Glucosamine_iso"/>
    <property type="match status" value="1"/>
</dbReference>
<evidence type="ECO:0000313" key="3">
    <source>
        <dbReference type="Proteomes" id="UP000756346"/>
    </source>
</evidence>
<dbReference type="AlphaFoldDB" id="A0A9P8YAP5"/>
<feature type="domain" description="Glucosamine/galactosamine-6-phosphate isomerase" evidence="1">
    <location>
        <begin position="10"/>
        <end position="94"/>
    </location>
</feature>
<dbReference type="OrthoDB" id="432544at2759"/>
<dbReference type="GeneID" id="70178592"/>
<dbReference type="PANTHER" id="PTHR11054:SF0">
    <property type="entry name" value="6-PHOSPHOGLUCONOLACTONASE"/>
    <property type="match status" value="1"/>
</dbReference>
<dbReference type="RefSeq" id="XP_046014588.1">
    <property type="nucleotide sequence ID" value="XM_046149046.1"/>
</dbReference>
<dbReference type="SUPFAM" id="SSF100950">
    <property type="entry name" value="NagB/RpiA/CoA transferase-like"/>
    <property type="match status" value="1"/>
</dbReference>
<gene>
    <name evidence="2" type="ORF">B0I36DRAFT_223897</name>
</gene>
<proteinExistence type="predicted"/>
<dbReference type="GO" id="GO:0005975">
    <property type="term" value="P:carbohydrate metabolic process"/>
    <property type="evidence" value="ECO:0007669"/>
    <property type="project" value="InterPro"/>
</dbReference>
<feature type="non-terminal residue" evidence="2">
    <location>
        <position position="95"/>
    </location>
</feature>
<sequence>LFAFPDISVVAPGIRSYIISAQNAGITRHGALKVGISAGSLPKTLAQALLAEAASDDDKVRRDKREIFTDERAVLLDHEDSNDGLVKRELLDKIP</sequence>
<feature type="non-terminal residue" evidence="2">
    <location>
        <position position="1"/>
    </location>
</feature>
<dbReference type="InterPro" id="IPR039104">
    <property type="entry name" value="6PGL"/>
</dbReference>
<dbReference type="InterPro" id="IPR037171">
    <property type="entry name" value="NagB/RpiA_transferase-like"/>
</dbReference>
<organism evidence="2 3">
    <name type="scientific">Microdochium trichocladiopsis</name>
    <dbReference type="NCBI Taxonomy" id="1682393"/>
    <lineage>
        <taxon>Eukaryota</taxon>
        <taxon>Fungi</taxon>
        <taxon>Dikarya</taxon>
        <taxon>Ascomycota</taxon>
        <taxon>Pezizomycotina</taxon>
        <taxon>Sordariomycetes</taxon>
        <taxon>Xylariomycetidae</taxon>
        <taxon>Xylariales</taxon>
        <taxon>Microdochiaceae</taxon>
        <taxon>Microdochium</taxon>
    </lineage>
</organism>